<dbReference type="InterPro" id="IPR003838">
    <property type="entry name" value="ABC3_permease_C"/>
</dbReference>
<keyword evidence="3 6" id="KW-0812">Transmembrane</keyword>
<evidence type="ECO:0000256" key="2">
    <source>
        <dbReference type="ARBA" id="ARBA00022475"/>
    </source>
</evidence>
<evidence type="ECO:0000256" key="4">
    <source>
        <dbReference type="ARBA" id="ARBA00022989"/>
    </source>
</evidence>
<evidence type="ECO:0000256" key="1">
    <source>
        <dbReference type="ARBA" id="ARBA00004651"/>
    </source>
</evidence>
<feature type="transmembrane region" description="Helical" evidence="6">
    <location>
        <begin position="337"/>
        <end position="357"/>
    </location>
</feature>
<dbReference type="STRING" id="180332.GCA_000797495_02145"/>
<name>A0A4V6HSA7_9FIRM</name>
<reference evidence="8 9" key="1">
    <citation type="journal article" date="2019" name="Anaerobe">
        <title>Detection of Robinsoniella peoriensis in multiple bone samples of a trauma patient.</title>
        <authorList>
            <person name="Schrottner P."/>
            <person name="Hartwich K."/>
            <person name="Bunk B."/>
            <person name="Schober I."/>
            <person name="Helbig S."/>
            <person name="Rudolph W.W."/>
            <person name="Gunzer F."/>
        </authorList>
    </citation>
    <scope>NUCLEOTIDE SEQUENCE [LARGE SCALE GENOMIC DNA]</scope>
    <source>
        <strain evidence="8 9">DSM 106044</strain>
    </source>
</reference>
<evidence type="ECO:0000256" key="3">
    <source>
        <dbReference type="ARBA" id="ARBA00022692"/>
    </source>
</evidence>
<evidence type="ECO:0000259" key="7">
    <source>
        <dbReference type="Pfam" id="PF02687"/>
    </source>
</evidence>
<protein>
    <submittedName>
        <fullName evidence="8">Acidobacterial duplicated orphan permease</fullName>
    </submittedName>
</protein>
<keyword evidence="5 6" id="KW-0472">Membrane</keyword>
<keyword evidence="2" id="KW-1003">Cell membrane</keyword>
<dbReference type="Pfam" id="PF02687">
    <property type="entry name" value="FtsX"/>
    <property type="match status" value="1"/>
</dbReference>
<comment type="caution">
    <text evidence="8">The sequence shown here is derived from an EMBL/GenBank/DDBJ whole genome shotgun (WGS) entry which is preliminary data.</text>
</comment>
<comment type="subcellular location">
    <subcellularLocation>
        <location evidence="1">Cell membrane</location>
        <topology evidence="1">Multi-pass membrane protein</topology>
    </subcellularLocation>
</comment>
<feature type="domain" description="ABC3 transporter permease C-terminal" evidence="7">
    <location>
        <begin position="250"/>
        <end position="365"/>
    </location>
</feature>
<dbReference type="Proteomes" id="UP000306509">
    <property type="component" value="Unassembled WGS sequence"/>
</dbReference>
<feature type="transmembrane region" description="Helical" evidence="6">
    <location>
        <begin position="20"/>
        <end position="37"/>
    </location>
</feature>
<dbReference type="AlphaFoldDB" id="A0A4V6HSA7"/>
<dbReference type="EMBL" id="QGQD01000021">
    <property type="protein sequence ID" value="TLD02208.1"/>
    <property type="molecule type" value="Genomic_DNA"/>
</dbReference>
<keyword evidence="9" id="KW-1185">Reference proteome</keyword>
<feature type="transmembrane region" description="Helical" evidence="6">
    <location>
        <begin position="299"/>
        <end position="325"/>
    </location>
</feature>
<sequence length="366" mass="40822">MKPLNAFLYLKNNFKKVLPIYLSLLVGVFMIYFYSLFSATTEKMMSVASTDVMDKYNIVYTDDDSPLPLNFHEQLNSMKEADPIPVQMDLPGFSYYRGGMGGTMMLTFNLFSDDVSSVLENCGVQLVSGRLPGNNQSELLVPGEYALQNNLEVGDFVGTEVSDEYMLYGKYRICGLTEGDVFFAVTCQPGEETKEQIISRSVMYRSQPLSVDNQALLLKDLPSNVVTRTRSYYEQEYGATLLSMQSLTYVLTAAMVLVLCIALGNLNAILFANRKNEMMILHSIGYTSGQLSRKLWLENFLVCVCGFLSGILFTTAVVGVVNLLFMQPHGKILEVMNLRGLIAAGAIPVFVSVFSIMPSLKRTRNF</sequence>
<gene>
    <name evidence="8" type="ORF">DSM106044_00878</name>
</gene>
<dbReference type="GO" id="GO:0005886">
    <property type="term" value="C:plasma membrane"/>
    <property type="evidence" value="ECO:0007669"/>
    <property type="project" value="UniProtKB-SubCell"/>
</dbReference>
<keyword evidence="4 6" id="KW-1133">Transmembrane helix</keyword>
<organism evidence="8 9">
    <name type="scientific">Robinsoniella peoriensis</name>
    <dbReference type="NCBI Taxonomy" id="180332"/>
    <lineage>
        <taxon>Bacteria</taxon>
        <taxon>Bacillati</taxon>
        <taxon>Bacillota</taxon>
        <taxon>Clostridia</taxon>
        <taxon>Lachnospirales</taxon>
        <taxon>Lachnospiraceae</taxon>
        <taxon>Robinsoniella</taxon>
    </lineage>
</organism>
<proteinExistence type="predicted"/>
<dbReference type="RefSeq" id="WP_138001860.1">
    <property type="nucleotide sequence ID" value="NZ_QGQD01000021.1"/>
</dbReference>
<evidence type="ECO:0000313" key="9">
    <source>
        <dbReference type="Proteomes" id="UP000306509"/>
    </source>
</evidence>
<evidence type="ECO:0000256" key="5">
    <source>
        <dbReference type="ARBA" id="ARBA00023136"/>
    </source>
</evidence>
<feature type="transmembrane region" description="Helical" evidence="6">
    <location>
        <begin position="247"/>
        <end position="272"/>
    </location>
</feature>
<accession>A0A4V6HSA7</accession>
<evidence type="ECO:0000256" key="6">
    <source>
        <dbReference type="SAM" id="Phobius"/>
    </source>
</evidence>
<evidence type="ECO:0000313" key="8">
    <source>
        <dbReference type="EMBL" id="TLD02208.1"/>
    </source>
</evidence>